<dbReference type="InterPro" id="IPR028939">
    <property type="entry name" value="P5C_Rdtase_cat_N"/>
</dbReference>
<reference evidence="2 3" key="1">
    <citation type="submission" date="2019-03" db="EMBL/GenBank/DDBJ databases">
        <title>Flavobacterium LB-D12 sp. nov., isolated from arctic soil.</title>
        <authorList>
            <person name="Chaudhary D.K."/>
        </authorList>
    </citation>
    <scope>NUCLEOTIDE SEQUENCE [LARGE SCALE GENOMIC DNA]</scope>
    <source>
        <strain evidence="2 3">LB-D12</strain>
    </source>
</reference>
<dbReference type="OrthoDB" id="9786864at2"/>
<evidence type="ECO:0000259" key="1">
    <source>
        <dbReference type="Pfam" id="PF03807"/>
    </source>
</evidence>
<dbReference type="AlphaFoldDB" id="A0A4R5CMT3"/>
<evidence type="ECO:0000313" key="2">
    <source>
        <dbReference type="EMBL" id="TDE00550.1"/>
    </source>
</evidence>
<comment type="caution">
    <text evidence="2">The sequence shown here is derived from an EMBL/GenBank/DDBJ whole genome shotgun (WGS) entry which is preliminary data.</text>
</comment>
<dbReference type="Gene3D" id="3.40.50.720">
    <property type="entry name" value="NAD(P)-binding Rossmann-like Domain"/>
    <property type="match status" value="1"/>
</dbReference>
<organism evidence="2 3">
    <name type="scientific">Flavobacterium sandaracinum</name>
    <dbReference type="NCBI Taxonomy" id="2541733"/>
    <lineage>
        <taxon>Bacteria</taxon>
        <taxon>Pseudomonadati</taxon>
        <taxon>Bacteroidota</taxon>
        <taxon>Flavobacteriia</taxon>
        <taxon>Flavobacteriales</taxon>
        <taxon>Flavobacteriaceae</taxon>
        <taxon>Flavobacterium</taxon>
    </lineage>
</organism>
<proteinExistence type="predicted"/>
<evidence type="ECO:0000313" key="3">
    <source>
        <dbReference type="Proteomes" id="UP000294644"/>
    </source>
</evidence>
<dbReference type="Proteomes" id="UP000294644">
    <property type="component" value="Unassembled WGS sequence"/>
</dbReference>
<protein>
    <submittedName>
        <fullName evidence="2">NADP oxidoreductase</fullName>
    </submittedName>
</protein>
<dbReference type="SUPFAM" id="SSF51735">
    <property type="entry name" value="NAD(P)-binding Rossmann-fold domains"/>
    <property type="match status" value="1"/>
</dbReference>
<accession>A0A4R5CMT3</accession>
<dbReference type="RefSeq" id="WP_132067442.1">
    <property type="nucleotide sequence ID" value="NZ_SMFN01000028.1"/>
</dbReference>
<dbReference type="InterPro" id="IPR036291">
    <property type="entry name" value="NAD(P)-bd_dom_sf"/>
</dbReference>
<gene>
    <name evidence="2" type="ORF">E0F91_16215</name>
</gene>
<name>A0A4R5CMT3_9FLAO</name>
<dbReference type="EMBL" id="SMFN01000028">
    <property type="protein sequence ID" value="TDE00550.1"/>
    <property type="molecule type" value="Genomic_DNA"/>
</dbReference>
<dbReference type="Pfam" id="PF03807">
    <property type="entry name" value="F420_oxidored"/>
    <property type="match status" value="1"/>
</dbReference>
<keyword evidence="3" id="KW-1185">Reference proteome</keyword>
<sequence>MKIGIIGVGHIGKTLAVKLAAAGHHVSVANSGSSENIHPDVLATGAKAVTAGEALLDKEVIILSVPLNRIPDIAPFFAVVPENVTVIDTSNYYPVRDQKIESIEAGMVESLWVKEQLGRTIAKAWNAIGSQSLEKNGKPTEVENRIAIPFAADRETDKNITKQLIEDTGFDAFETGSLADSWRQQPGAAIYCTDLTLNEIESLINTAERERLPARRDIAVAAIMERLNSAKANPDADFGLRLSRALYI</sequence>
<feature type="domain" description="Pyrroline-5-carboxylate reductase catalytic N-terminal" evidence="1">
    <location>
        <begin position="2"/>
        <end position="92"/>
    </location>
</feature>